<comment type="catalytic activity">
    <reaction evidence="8">
        <text>L-threonyl-[protein] + ATP = O-phospho-L-threonyl-[protein] + ADP + H(+)</text>
        <dbReference type="Rhea" id="RHEA:46608"/>
        <dbReference type="Rhea" id="RHEA-COMP:11060"/>
        <dbReference type="Rhea" id="RHEA-COMP:11605"/>
        <dbReference type="ChEBI" id="CHEBI:15378"/>
        <dbReference type="ChEBI" id="CHEBI:30013"/>
        <dbReference type="ChEBI" id="CHEBI:30616"/>
        <dbReference type="ChEBI" id="CHEBI:61977"/>
        <dbReference type="ChEBI" id="CHEBI:456216"/>
        <dbReference type="EC" id="2.7.11.1"/>
    </reaction>
</comment>
<accession>A0AA35YU98</accession>
<dbReference type="Gene3D" id="3.30.200.20">
    <property type="entry name" value="Phosphorylase Kinase, domain 1"/>
    <property type="match status" value="1"/>
</dbReference>
<sequence length="363" mass="41185">MKKLNWFKQISNNGKLERRLSLGEYKRAVSWSKYLVSSGGEIKAKGEEDEEEEEEKEKEEGLEWSADMSQLFIGNKFATGRHSRVYRGVYKQKDVAIKLVSQPEEDGDLASMLERQFTSEVVLLFRLQHPNIITLIAACKKPPVFCIITEYLSGGSLRAYLHQQQPYSVPPNLVLKLALDIAWGMQYLHSQGILHRDLKSENLLLDEDMSVKVADFGISCLESQCGSAKGFTGTYRWMAPEMIKEKKHTKKIDVYSFAIVLWELITALTPFDDMTPEQAAFAVCQKNARPPLPESCPRAFGELIRRCWSGNPKKRPGFNEIVRILERYTTCVEKDPDFLTSYEPGDGSLLGCLGPRKSKTTTV</sequence>
<dbReference type="GO" id="GO:0005524">
    <property type="term" value="F:ATP binding"/>
    <property type="evidence" value="ECO:0007669"/>
    <property type="project" value="UniProtKB-KW"/>
</dbReference>
<protein>
    <recommendedName>
        <fullName evidence="2">non-specific serine/threonine protein kinase</fullName>
        <ecNumber evidence="2">2.7.11.1</ecNumber>
    </recommendedName>
</protein>
<dbReference type="PROSITE" id="PS50011">
    <property type="entry name" value="PROTEIN_KINASE_DOM"/>
    <property type="match status" value="1"/>
</dbReference>
<dbReference type="FunFam" id="3.30.200.20:FF:000060">
    <property type="entry name" value="Serine/threonine-protein kinase isoform 1"/>
    <property type="match status" value="1"/>
</dbReference>
<dbReference type="PROSITE" id="PS00108">
    <property type="entry name" value="PROTEIN_KINASE_ST"/>
    <property type="match status" value="1"/>
</dbReference>
<evidence type="ECO:0000256" key="10">
    <source>
        <dbReference type="SAM" id="MobiDB-lite"/>
    </source>
</evidence>
<dbReference type="CDD" id="cd13999">
    <property type="entry name" value="STKc_MAP3K-like"/>
    <property type="match status" value="1"/>
</dbReference>
<evidence type="ECO:0000313" key="13">
    <source>
        <dbReference type="Proteomes" id="UP001177003"/>
    </source>
</evidence>
<comment type="similarity">
    <text evidence="1">Belongs to the protein kinase superfamily. TKL Ser/Thr protein kinase family. RAF subfamily.</text>
</comment>
<evidence type="ECO:0000259" key="11">
    <source>
        <dbReference type="PROSITE" id="PS50011"/>
    </source>
</evidence>
<dbReference type="GO" id="GO:0004674">
    <property type="term" value="F:protein serine/threonine kinase activity"/>
    <property type="evidence" value="ECO:0007669"/>
    <property type="project" value="UniProtKB-KW"/>
</dbReference>
<dbReference type="SMART" id="SM00220">
    <property type="entry name" value="S_TKc"/>
    <property type="match status" value="1"/>
</dbReference>
<feature type="compositionally biased region" description="Acidic residues" evidence="10">
    <location>
        <begin position="47"/>
        <end position="61"/>
    </location>
</feature>
<dbReference type="InterPro" id="IPR001245">
    <property type="entry name" value="Ser-Thr/Tyr_kinase_cat_dom"/>
</dbReference>
<dbReference type="PRINTS" id="PR00109">
    <property type="entry name" value="TYRKINASE"/>
</dbReference>
<dbReference type="EMBL" id="OX465080">
    <property type="protein sequence ID" value="CAI9280371.1"/>
    <property type="molecule type" value="Genomic_DNA"/>
</dbReference>
<evidence type="ECO:0000256" key="4">
    <source>
        <dbReference type="ARBA" id="ARBA00022679"/>
    </source>
</evidence>
<keyword evidence="13" id="KW-1185">Reference proteome</keyword>
<evidence type="ECO:0000256" key="8">
    <source>
        <dbReference type="ARBA" id="ARBA00047899"/>
    </source>
</evidence>
<keyword evidence="4" id="KW-0808">Transferase</keyword>
<dbReference type="InterPro" id="IPR000719">
    <property type="entry name" value="Prot_kinase_dom"/>
</dbReference>
<dbReference type="InterPro" id="IPR008271">
    <property type="entry name" value="Ser/Thr_kinase_AS"/>
</dbReference>
<dbReference type="InterPro" id="IPR051681">
    <property type="entry name" value="Ser/Thr_Kinases-Pseudokinases"/>
</dbReference>
<feature type="region of interest" description="Disordered" evidence="10">
    <location>
        <begin position="39"/>
        <end position="61"/>
    </location>
</feature>
<reference evidence="12" key="1">
    <citation type="submission" date="2023-04" db="EMBL/GenBank/DDBJ databases">
        <authorList>
            <person name="Vijverberg K."/>
            <person name="Xiong W."/>
            <person name="Schranz E."/>
        </authorList>
    </citation>
    <scope>NUCLEOTIDE SEQUENCE</scope>
</reference>
<dbReference type="Gene3D" id="1.10.510.10">
    <property type="entry name" value="Transferase(Phosphotransferase) domain 1"/>
    <property type="match status" value="1"/>
</dbReference>
<feature type="domain" description="Protein kinase" evidence="11">
    <location>
        <begin position="71"/>
        <end position="329"/>
    </location>
</feature>
<dbReference type="Proteomes" id="UP001177003">
    <property type="component" value="Chromosome 4"/>
</dbReference>
<evidence type="ECO:0000256" key="5">
    <source>
        <dbReference type="ARBA" id="ARBA00022741"/>
    </source>
</evidence>
<keyword evidence="5" id="KW-0547">Nucleotide-binding</keyword>
<evidence type="ECO:0000256" key="3">
    <source>
        <dbReference type="ARBA" id="ARBA00022527"/>
    </source>
</evidence>
<dbReference type="InterPro" id="IPR011009">
    <property type="entry name" value="Kinase-like_dom_sf"/>
</dbReference>
<dbReference type="AlphaFoldDB" id="A0AA35YU98"/>
<proteinExistence type="inferred from homology"/>
<dbReference type="PIRSF" id="PIRSF000654">
    <property type="entry name" value="Integrin-linked_kinase"/>
    <property type="match status" value="1"/>
</dbReference>
<evidence type="ECO:0000256" key="9">
    <source>
        <dbReference type="ARBA" id="ARBA00048679"/>
    </source>
</evidence>
<dbReference type="SUPFAM" id="SSF56112">
    <property type="entry name" value="Protein kinase-like (PK-like)"/>
    <property type="match status" value="1"/>
</dbReference>
<gene>
    <name evidence="12" type="ORF">LSALG_LOCUS20121</name>
</gene>
<keyword evidence="3" id="KW-0723">Serine/threonine-protein kinase</keyword>
<comment type="catalytic activity">
    <reaction evidence="9">
        <text>L-seryl-[protein] + ATP = O-phospho-L-seryl-[protein] + ADP + H(+)</text>
        <dbReference type="Rhea" id="RHEA:17989"/>
        <dbReference type="Rhea" id="RHEA-COMP:9863"/>
        <dbReference type="Rhea" id="RHEA-COMP:11604"/>
        <dbReference type="ChEBI" id="CHEBI:15378"/>
        <dbReference type="ChEBI" id="CHEBI:29999"/>
        <dbReference type="ChEBI" id="CHEBI:30616"/>
        <dbReference type="ChEBI" id="CHEBI:83421"/>
        <dbReference type="ChEBI" id="CHEBI:456216"/>
        <dbReference type="EC" id="2.7.11.1"/>
    </reaction>
</comment>
<evidence type="ECO:0000313" key="12">
    <source>
        <dbReference type="EMBL" id="CAI9280371.1"/>
    </source>
</evidence>
<dbReference type="PANTHER" id="PTHR44329:SF277">
    <property type="entry name" value="SERINE_THREONINE-PROTEIN KINASE HT1-LIKE"/>
    <property type="match status" value="1"/>
</dbReference>
<name>A0AA35YU98_LACSI</name>
<dbReference type="Pfam" id="PF07714">
    <property type="entry name" value="PK_Tyr_Ser-Thr"/>
    <property type="match status" value="1"/>
</dbReference>
<evidence type="ECO:0000256" key="6">
    <source>
        <dbReference type="ARBA" id="ARBA00022777"/>
    </source>
</evidence>
<evidence type="ECO:0000256" key="1">
    <source>
        <dbReference type="ARBA" id="ARBA00010507"/>
    </source>
</evidence>
<evidence type="ECO:0000256" key="2">
    <source>
        <dbReference type="ARBA" id="ARBA00012513"/>
    </source>
</evidence>
<keyword evidence="6" id="KW-0418">Kinase</keyword>
<keyword evidence="7" id="KW-0067">ATP-binding</keyword>
<organism evidence="12 13">
    <name type="scientific">Lactuca saligna</name>
    <name type="common">Willowleaf lettuce</name>
    <dbReference type="NCBI Taxonomy" id="75948"/>
    <lineage>
        <taxon>Eukaryota</taxon>
        <taxon>Viridiplantae</taxon>
        <taxon>Streptophyta</taxon>
        <taxon>Embryophyta</taxon>
        <taxon>Tracheophyta</taxon>
        <taxon>Spermatophyta</taxon>
        <taxon>Magnoliopsida</taxon>
        <taxon>eudicotyledons</taxon>
        <taxon>Gunneridae</taxon>
        <taxon>Pentapetalae</taxon>
        <taxon>asterids</taxon>
        <taxon>campanulids</taxon>
        <taxon>Asterales</taxon>
        <taxon>Asteraceae</taxon>
        <taxon>Cichorioideae</taxon>
        <taxon>Cichorieae</taxon>
        <taxon>Lactucinae</taxon>
        <taxon>Lactuca</taxon>
    </lineage>
</organism>
<dbReference type="EC" id="2.7.11.1" evidence="2"/>
<evidence type="ECO:0000256" key="7">
    <source>
        <dbReference type="ARBA" id="ARBA00022840"/>
    </source>
</evidence>
<dbReference type="PANTHER" id="PTHR44329">
    <property type="entry name" value="SERINE/THREONINE-PROTEIN KINASE TNNI3K-RELATED"/>
    <property type="match status" value="1"/>
</dbReference>